<evidence type="ECO:0000256" key="2">
    <source>
        <dbReference type="ARBA" id="ARBA00023163"/>
    </source>
</evidence>
<dbReference type="Pfam" id="PF01965">
    <property type="entry name" value="DJ-1_PfpI"/>
    <property type="match status" value="1"/>
</dbReference>
<dbReference type="PANTHER" id="PTHR43130">
    <property type="entry name" value="ARAC-FAMILY TRANSCRIPTIONAL REGULATOR"/>
    <property type="match status" value="1"/>
</dbReference>
<comment type="caution">
    <text evidence="4">The sequence shown here is derived from an EMBL/GenBank/DDBJ whole genome shotgun (WGS) entry which is preliminary data.</text>
</comment>
<dbReference type="SUPFAM" id="SSF52317">
    <property type="entry name" value="Class I glutamine amidotransferase-like"/>
    <property type="match status" value="1"/>
</dbReference>
<dbReference type="InterPro" id="IPR018060">
    <property type="entry name" value="HTH_AraC"/>
</dbReference>
<evidence type="ECO:0000259" key="3">
    <source>
        <dbReference type="PROSITE" id="PS01124"/>
    </source>
</evidence>
<dbReference type="RefSeq" id="WP_107201107.1">
    <property type="nucleotide sequence ID" value="NZ_CP015960.1"/>
</dbReference>
<protein>
    <submittedName>
        <fullName evidence="4">Helix-turn-helix domain-containing protein</fullName>
    </submittedName>
</protein>
<dbReference type="Gene3D" id="1.10.10.60">
    <property type="entry name" value="Homeodomain-like"/>
    <property type="match status" value="1"/>
</dbReference>
<dbReference type="PANTHER" id="PTHR43130:SF3">
    <property type="entry name" value="HTH-TYPE TRANSCRIPTIONAL REGULATOR RV1931C"/>
    <property type="match status" value="1"/>
</dbReference>
<keyword evidence="2" id="KW-0804">Transcription</keyword>
<name>A0ABV0DUW9_9BURK</name>
<proteinExistence type="predicted"/>
<reference evidence="4 5" key="1">
    <citation type="submission" date="2024-01" db="EMBL/GenBank/DDBJ databases">
        <title>The diversity of rhizobia nodulating Mimosa spp. in eleven states of Brazil covering several biomes is determined by host plant, location, and edaphic factors.</title>
        <authorList>
            <person name="Rouws L."/>
            <person name="Barauna A."/>
            <person name="Beukes C."/>
            <person name="De Faria S.M."/>
            <person name="Gross E."/>
            <person name="Dos Reis Junior F.B."/>
            <person name="Simon M."/>
            <person name="Maluk M."/>
            <person name="Odee D.W."/>
            <person name="Kenicer G."/>
            <person name="Young J.P.W."/>
            <person name="Reis V.M."/>
            <person name="Zilli J."/>
            <person name="James E.K."/>
        </authorList>
    </citation>
    <scope>NUCLEOTIDE SEQUENCE [LARGE SCALE GENOMIC DNA]</scope>
    <source>
        <strain evidence="4 5">JHI1651</strain>
    </source>
</reference>
<keyword evidence="1" id="KW-0805">Transcription regulation</keyword>
<dbReference type="InterPro" id="IPR029062">
    <property type="entry name" value="Class_I_gatase-like"/>
</dbReference>
<evidence type="ECO:0000256" key="1">
    <source>
        <dbReference type="ARBA" id="ARBA00023015"/>
    </source>
</evidence>
<dbReference type="InterPro" id="IPR002818">
    <property type="entry name" value="DJ-1/PfpI"/>
</dbReference>
<sequence>MKIAIVVLDGVQALDIAGALDVFYEANRCLRETCQYQVSLVGERVGHIACSNSMQLCVPFDYTAFQAPVDVLLVTGRPYLSNARPRRDFLNWLRDCAFQSKRIGSICSGAFLLAHAGVLNGREVTVGWSDASALSRECPLARIRPDKVLVRDGNLVSSAGATAGWHLCLSQVAEDWGHELAARVATRLGMDMDHEGRPYIDPAARKNTFIEKVQRYVADHIADELSIEELASAVSVSRRSFSRLFAKHAQKTPSAFVEELRVDAARKILGETDHPLKTIAFKCGFHNATHMRMVFLRRISATPMQCRQQMRGVQGVHGMPRHRDRAEQSVDLEATAYCAPGYAPLLHDGTGHDWAAFGMRRLPPSQW</sequence>
<dbReference type="InterPro" id="IPR009057">
    <property type="entry name" value="Homeodomain-like_sf"/>
</dbReference>
<organism evidence="4 5">
    <name type="scientific">Paraburkholderia caribensis</name>
    <dbReference type="NCBI Taxonomy" id="75105"/>
    <lineage>
        <taxon>Bacteria</taxon>
        <taxon>Pseudomonadati</taxon>
        <taxon>Pseudomonadota</taxon>
        <taxon>Betaproteobacteria</taxon>
        <taxon>Burkholderiales</taxon>
        <taxon>Burkholderiaceae</taxon>
        <taxon>Paraburkholderia</taxon>
    </lineage>
</organism>
<dbReference type="Pfam" id="PF12833">
    <property type="entry name" value="HTH_18"/>
    <property type="match status" value="1"/>
</dbReference>
<gene>
    <name evidence="4" type="ORF">VOI32_13365</name>
</gene>
<dbReference type="PROSITE" id="PS01124">
    <property type="entry name" value="HTH_ARAC_FAMILY_2"/>
    <property type="match status" value="1"/>
</dbReference>
<dbReference type="Proteomes" id="UP001462961">
    <property type="component" value="Unassembled WGS sequence"/>
</dbReference>
<evidence type="ECO:0000313" key="4">
    <source>
        <dbReference type="EMBL" id="MEO1754918.1"/>
    </source>
</evidence>
<dbReference type="EMBL" id="JAYLVJ010000014">
    <property type="protein sequence ID" value="MEO1754918.1"/>
    <property type="molecule type" value="Genomic_DNA"/>
</dbReference>
<evidence type="ECO:0000313" key="5">
    <source>
        <dbReference type="Proteomes" id="UP001462961"/>
    </source>
</evidence>
<dbReference type="Gene3D" id="3.40.50.880">
    <property type="match status" value="1"/>
</dbReference>
<dbReference type="InterPro" id="IPR052158">
    <property type="entry name" value="INH-QAR"/>
</dbReference>
<dbReference type="SUPFAM" id="SSF46689">
    <property type="entry name" value="Homeodomain-like"/>
    <property type="match status" value="2"/>
</dbReference>
<keyword evidence="5" id="KW-1185">Reference proteome</keyword>
<accession>A0ABV0DUW9</accession>
<dbReference type="CDD" id="cd03137">
    <property type="entry name" value="GATase1_AraC_1"/>
    <property type="match status" value="1"/>
</dbReference>
<dbReference type="SMART" id="SM00342">
    <property type="entry name" value="HTH_ARAC"/>
    <property type="match status" value="1"/>
</dbReference>
<feature type="domain" description="HTH araC/xylS-type" evidence="3">
    <location>
        <begin position="211"/>
        <end position="309"/>
    </location>
</feature>